<evidence type="ECO:0000313" key="2">
    <source>
        <dbReference type="Proteomes" id="UP000499080"/>
    </source>
</evidence>
<evidence type="ECO:0000313" key="1">
    <source>
        <dbReference type="EMBL" id="GBN30636.1"/>
    </source>
</evidence>
<dbReference type="AlphaFoldDB" id="A0A4Y2MYD1"/>
<accession>A0A4Y2MYD1</accession>
<dbReference type="EMBL" id="BGPR01206163">
    <property type="protein sequence ID" value="GBN30636.1"/>
    <property type="molecule type" value="Genomic_DNA"/>
</dbReference>
<sequence>MKIGLHPKSTVGNRNSLLMLQNTVSSSLKILLKRLVCIILLYTHKLRTKMLNPMKYSVHIAFSFGKKFVWENQEEFGLRRIAIPLKLLIMFGLIA</sequence>
<dbReference type="Proteomes" id="UP000499080">
    <property type="component" value="Unassembled WGS sequence"/>
</dbReference>
<keyword evidence="2" id="KW-1185">Reference proteome</keyword>
<proteinExistence type="predicted"/>
<organism evidence="1 2">
    <name type="scientific">Araneus ventricosus</name>
    <name type="common">Orbweaver spider</name>
    <name type="synonym">Epeira ventricosa</name>
    <dbReference type="NCBI Taxonomy" id="182803"/>
    <lineage>
        <taxon>Eukaryota</taxon>
        <taxon>Metazoa</taxon>
        <taxon>Ecdysozoa</taxon>
        <taxon>Arthropoda</taxon>
        <taxon>Chelicerata</taxon>
        <taxon>Arachnida</taxon>
        <taxon>Araneae</taxon>
        <taxon>Araneomorphae</taxon>
        <taxon>Entelegynae</taxon>
        <taxon>Araneoidea</taxon>
        <taxon>Araneidae</taxon>
        <taxon>Araneus</taxon>
    </lineage>
</organism>
<protein>
    <submittedName>
        <fullName evidence="1">Uncharacterized protein</fullName>
    </submittedName>
</protein>
<reference evidence="1 2" key="1">
    <citation type="journal article" date="2019" name="Sci. Rep.">
        <title>Orb-weaving spider Araneus ventricosus genome elucidates the spidroin gene catalogue.</title>
        <authorList>
            <person name="Kono N."/>
            <person name="Nakamura H."/>
            <person name="Ohtoshi R."/>
            <person name="Moran D.A.P."/>
            <person name="Shinohara A."/>
            <person name="Yoshida Y."/>
            <person name="Fujiwara M."/>
            <person name="Mori M."/>
            <person name="Tomita M."/>
            <person name="Arakawa K."/>
        </authorList>
    </citation>
    <scope>NUCLEOTIDE SEQUENCE [LARGE SCALE GENOMIC DNA]</scope>
</reference>
<gene>
    <name evidence="1" type="ORF">AVEN_147536_1</name>
</gene>
<comment type="caution">
    <text evidence="1">The sequence shown here is derived from an EMBL/GenBank/DDBJ whole genome shotgun (WGS) entry which is preliminary data.</text>
</comment>
<feature type="non-terminal residue" evidence="1">
    <location>
        <position position="95"/>
    </location>
</feature>
<name>A0A4Y2MYD1_ARAVE</name>